<dbReference type="AlphaFoldDB" id="A0AAW2VBL1"/>
<dbReference type="InterPro" id="IPR036318">
    <property type="entry name" value="FAD-bd_PCMH-like_sf"/>
</dbReference>
<dbReference type="GO" id="GO:0009690">
    <property type="term" value="P:cytokinin metabolic process"/>
    <property type="evidence" value="ECO:0007669"/>
    <property type="project" value="InterPro"/>
</dbReference>
<dbReference type="Pfam" id="PF09265">
    <property type="entry name" value="Cytokin-bind"/>
    <property type="match status" value="1"/>
</dbReference>
<dbReference type="PANTHER" id="PTHR13878:SF127">
    <property type="entry name" value="CYTOKININ DEHYDROGENASE 3"/>
    <property type="match status" value="1"/>
</dbReference>
<dbReference type="InterPro" id="IPR016166">
    <property type="entry name" value="FAD-bd_PCMH"/>
</dbReference>
<keyword evidence="4" id="KW-0285">Flavoprotein</keyword>
<evidence type="ECO:0000256" key="6">
    <source>
        <dbReference type="ARBA" id="ARBA00023002"/>
    </source>
</evidence>
<comment type="caution">
    <text evidence="9">The sequence shown here is derived from an EMBL/GenBank/DDBJ whole genome shotgun (WGS) entry which is preliminary data.</text>
</comment>
<dbReference type="InterPro" id="IPR016164">
    <property type="entry name" value="FAD-linked_Oxase-like_C"/>
</dbReference>
<comment type="similarity">
    <text evidence="2">Belongs to the oxygen-dependent FAD-linked oxidoreductase family.</text>
</comment>
<comment type="catalytic activity">
    <reaction evidence="7">
        <text>N(6)-dimethylallyladenine + A + H2O = 3-methyl-2-butenal + adenine + AH2</text>
        <dbReference type="Rhea" id="RHEA:13625"/>
        <dbReference type="ChEBI" id="CHEBI:13193"/>
        <dbReference type="ChEBI" id="CHEBI:15377"/>
        <dbReference type="ChEBI" id="CHEBI:15825"/>
        <dbReference type="ChEBI" id="CHEBI:16708"/>
        <dbReference type="ChEBI" id="CHEBI:17499"/>
        <dbReference type="ChEBI" id="CHEBI:17660"/>
        <dbReference type="EC" id="1.5.99.12"/>
    </reaction>
</comment>
<evidence type="ECO:0000256" key="4">
    <source>
        <dbReference type="ARBA" id="ARBA00022630"/>
    </source>
</evidence>
<dbReference type="InterPro" id="IPR016170">
    <property type="entry name" value="Cytok_DH_C_sf"/>
</dbReference>
<dbReference type="PROSITE" id="PS51387">
    <property type="entry name" value="FAD_PCMH"/>
    <property type="match status" value="1"/>
</dbReference>
<reference evidence="9" key="1">
    <citation type="submission" date="2020-06" db="EMBL/GenBank/DDBJ databases">
        <authorList>
            <person name="Li T."/>
            <person name="Hu X."/>
            <person name="Zhang T."/>
            <person name="Song X."/>
            <person name="Zhang H."/>
            <person name="Dai N."/>
            <person name="Sheng W."/>
            <person name="Hou X."/>
            <person name="Wei L."/>
        </authorList>
    </citation>
    <scope>NUCLEOTIDE SEQUENCE</scope>
    <source>
        <strain evidence="9">KEN1</strain>
        <tissue evidence="9">Leaf</tissue>
    </source>
</reference>
<proteinExistence type="inferred from homology"/>
<name>A0AAW2VBL1_9LAMI</name>
<evidence type="ECO:0000256" key="7">
    <source>
        <dbReference type="ARBA" id="ARBA00048224"/>
    </source>
</evidence>
<keyword evidence="6" id="KW-0560">Oxidoreductase</keyword>
<protein>
    <recommendedName>
        <fullName evidence="3">cytokinin dehydrogenase</fullName>
        <ecNumber evidence="3">1.5.99.12</ecNumber>
    </recommendedName>
</protein>
<dbReference type="EMBL" id="JACGWN010000010">
    <property type="protein sequence ID" value="KAL0426889.1"/>
    <property type="molecule type" value="Genomic_DNA"/>
</dbReference>
<evidence type="ECO:0000256" key="5">
    <source>
        <dbReference type="ARBA" id="ARBA00022827"/>
    </source>
</evidence>
<dbReference type="GO" id="GO:0071949">
    <property type="term" value="F:FAD binding"/>
    <property type="evidence" value="ECO:0007669"/>
    <property type="project" value="InterPro"/>
</dbReference>
<dbReference type="InterPro" id="IPR050432">
    <property type="entry name" value="FAD-linked_Oxidoreductases_BP"/>
</dbReference>
<dbReference type="InterPro" id="IPR006094">
    <property type="entry name" value="Oxid_FAD_bind_N"/>
</dbReference>
<dbReference type="SUPFAM" id="SSF55103">
    <property type="entry name" value="FAD-linked oxidases, C-terminal domain"/>
    <property type="match status" value="1"/>
</dbReference>
<dbReference type="PANTHER" id="PTHR13878">
    <property type="entry name" value="GULONOLACTONE OXIDASE"/>
    <property type="match status" value="1"/>
</dbReference>
<evidence type="ECO:0000256" key="1">
    <source>
        <dbReference type="ARBA" id="ARBA00001974"/>
    </source>
</evidence>
<dbReference type="Gene3D" id="3.30.43.10">
    <property type="entry name" value="Uridine Diphospho-n-acetylenolpyruvylglucosamine Reductase, domain 2"/>
    <property type="match status" value="1"/>
</dbReference>
<dbReference type="GO" id="GO:0019139">
    <property type="term" value="F:cytokinin dehydrogenase activity"/>
    <property type="evidence" value="ECO:0007669"/>
    <property type="project" value="UniProtKB-EC"/>
</dbReference>
<dbReference type="InterPro" id="IPR006093">
    <property type="entry name" value="Oxy_OxRdtase_FAD_BS"/>
</dbReference>
<evidence type="ECO:0000259" key="8">
    <source>
        <dbReference type="PROSITE" id="PS51387"/>
    </source>
</evidence>
<reference evidence="9" key="2">
    <citation type="journal article" date="2024" name="Plant">
        <title>Genomic evolution and insights into agronomic trait innovations of Sesamum species.</title>
        <authorList>
            <person name="Miao H."/>
            <person name="Wang L."/>
            <person name="Qu L."/>
            <person name="Liu H."/>
            <person name="Sun Y."/>
            <person name="Le M."/>
            <person name="Wang Q."/>
            <person name="Wei S."/>
            <person name="Zheng Y."/>
            <person name="Lin W."/>
            <person name="Duan Y."/>
            <person name="Cao H."/>
            <person name="Xiong S."/>
            <person name="Wang X."/>
            <person name="Wei L."/>
            <person name="Li C."/>
            <person name="Ma Q."/>
            <person name="Ju M."/>
            <person name="Zhao R."/>
            <person name="Li G."/>
            <person name="Mu C."/>
            <person name="Tian Q."/>
            <person name="Mei H."/>
            <person name="Zhang T."/>
            <person name="Gao T."/>
            <person name="Zhang H."/>
        </authorList>
    </citation>
    <scope>NUCLEOTIDE SEQUENCE</scope>
    <source>
        <strain evidence="9">KEN1</strain>
    </source>
</reference>
<dbReference type="SUPFAM" id="SSF56176">
    <property type="entry name" value="FAD-binding/transporter-associated domain-like"/>
    <property type="match status" value="1"/>
</dbReference>
<evidence type="ECO:0000256" key="3">
    <source>
        <dbReference type="ARBA" id="ARBA00011928"/>
    </source>
</evidence>
<dbReference type="InterPro" id="IPR016167">
    <property type="entry name" value="FAD-bd_PCMH_sub1"/>
</dbReference>
<accession>A0AAW2VBL1</accession>
<dbReference type="PROSITE" id="PS00862">
    <property type="entry name" value="OX2_COVAL_FAD"/>
    <property type="match status" value="1"/>
</dbReference>
<comment type="cofactor">
    <cofactor evidence="1">
        <name>FAD</name>
        <dbReference type="ChEBI" id="CHEBI:57692"/>
    </cofactor>
</comment>
<dbReference type="Gene3D" id="3.40.462.10">
    <property type="entry name" value="FAD-linked oxidases, C-terminal domain"/>
    <property type="match status" value="1"/>
</dbReference>
<dbReference type="InterPro" id="IPR016169">
    <property type="entry name" value="FAD-bd_PCMH_sub2"/>
</dbReference>
<organism evidence="9">
    <name type="scientific">Sesamum latifolium</name>
    <dbReference type="NCBI Taxonomy" id="2727402"/>
    <lineage>
        <taxon>Eukaryota</taxon>
        <taxon>Viridiplantae</taxon>
        <taxon>Streptophyta</taxon>
        <taxon>Embryophyta</taxon>
        <taxon>Tracheophyta</taxon>
        <taxon>Spermatophyta</taxon>
        <taxon>Magnoliopsida</taxon>
        <taxon>eudicotyledons</taxon>
        <taxon>Gunneridae</taxon>
        <taxon>Pentapetalae</taxon>
        <taxon>asterids</taxon>
        <taxon>lamiids</taxon>
        <taxon>Lamiales</taxon>
        <taxon>Pedaliaceae</taxon>
        <taxon>Sesamum</taxon>
    </lineage>
</organism>
<sequence length="316" mass="34273">MISFPICSSSSPWTSSPLPSCDLPIRLRTDSDAVTAASNDYGNLVHEPPSAVLYPSSVQEIVDLIKLSNNCSTPFTVAARGRGHSVRGQAMAGGGVVVEMAALSRNGGGIRVSWSPSLGYYADVGGEEMWADVLRVGLEQGLAPVSWTDYLYLSVGGTLSNAGISGQSFLHGPQISNVLELDVITGKGDFLTCSKDMNSDLFFAVLGGLGQFGIITRARIVLQKAPTREVELLVKDLNFIPGFVFNKDVSFVDFLTRVGSGGEKEEENSDRQLEMETHPWLNLFLPKSRIMDFNDAVFVNIIRRHNHTSGHSFLPF</sequence>
<keyword evidence="5" id="KW-0274">FAD</keyword>
<evidence type="ECO:0000256" key="2">
    <source>
        <dbReference type="ARBA" id="ARBA00005466"/>
    </source>
</evidence>
<dbReference type="EC" id="1.5.99.12" evidence="3"/>
<dbReference type="Gene3D" id="3.30.465.10">
    <property type="match status" value="1"/>
</dbReference>
<dbReference type="InterPro" id="IPR015345">
    <property type="entry name" value="Cytokinin_DH_FAD/cytokin-bd"/>
</dbReference>
<evidence type="ECO:0000313" key="9">
    <source>
        <dbReference type="EMBL" id="KAL0426889.1"/>
    </source>
</evidence>
<feature type="domain" description="FAD-binding PCMH-type" evidence="8">
    <location>
        <begin position="45"/>
        <end position="225"/>
    </location>
</feature>
<dbReference type="Pfam" id="PF01565">
    <property type="entry name" value="FAD_binding_4"/>
    <property type="match status" value="1"/>
</dbReference>
<gene>
    <name evidence="9" type="ORF">Slati_2863700</name>
</gene>